<accession>A0A2B3NGC5</accession>
<dbReference type="EMBL" id="NVCU01000397">
    <property type="protein sequence ID" value="PFT75010.1"/>
    <property type="molecule type" value="Genomic_DNA"/>
</dbReference>
<proteinExistence type="predicted"/>
<name>A0A2B3NGC5_BACTU</name>
<evidence type="ECO:0000313" key="1">
    <source>
        <dbReference type="EMBL" id="PFT75010.1"/>
    </source>
</evidence>
<dbReference type="AlphaFoldDB" id="A0A2B3NGC5"/>
<evidence type="ECO:0000313" key="4">
    <source>
        <dbReference type="Proteomes" id="UP000286687"/>
    </source>
</evidence>
<gene>
    <name evidence="2" type="ORF">BM74_29780</name>
    <name evidence="1" type="ORF">COK81_30510</name>
</gene>
<organism evidence="2 4">
    <name type="scientific">Bacillus thuringiensis</name>
    <dbReference type="NCBI Taxonomy" id="1428"/>
    <lineage>
        <taxon>Bacteria</taxon>
        <taxon>Bacillati</taxon>
        <taxon>Bacillota</taxon>
        <taxon>Bacilli</taxon>
        <taxon>Bacillales</taxon>
        <taxon>Bacillaceae</taxon>
        <taxon>Bacillus</taxon>
        <taxon>Bacillus cereus group</taxon>
    </lineage>
</organism>
<reference evidence="1 3" key="1">
    <citation type="submission" date="2017-09" db="EMBL/GenBank/DDBJ databases">
        <title>Large-scale bioinformatics analysis of Bacillus genomes uncovers conserved roles of natural products in bacterial physiology.</title>
        <authorList>
            <consortium name="Agbiome Team Llc"/>
            <person name="Bleich R.M."/>
            <person name="Grubbs K.J."/>
            <person name="Santa Maria K.C."/>
            <person name="Allen S.E."/>
            <person name="Farag S."/>
            <person name="Shank E.A."/>
            <person name="Bowers A."/>
        </authorList>
    </citation>
    <scope>NUCLEOTIDE SEQUENCE [LARGE SCALE GENOMIC DNA]</scope>
    <source>
        <strain evidence="1 3">AFS064137</strain>
    </source>
</reference>
<dbReference type="EMBL" id="LDER01000370">
    <property type="protein sequence ID" value="RVU60755.1"/>
    <property type="molecule type" value="Genomic_DNA"/>
</dbReference>
<dbReference type="Proteomes" id="UP000286687">
    <property type="component" value="Unassembled WGS sequence"/>
</dbReference>
<evidence type="ECO:0000313" key="3">
    <source>
        <dbReference type="Proteomes" id="UP000225910"/>
    </source>
</evidence>
<sequence length="147" mass="16944">MKQEQYNWKFKKMTDDPSFKEWHSNQDNISHSLNTLVSFIIRLIGTGDLGSFDNQTKLQQVLLLQDESFINAVAKRVNTRSSSSFVETNQEGTDGNHVLQEVPTESSNQQIQSLEEVSQKTVKEERSIKNSNLEPYEEVKKNAKNFF</sequence>
<dbReference type="RefSeq" id="WP_098680034.1">
    <property type="nucleotide sequence ID" value="NZ_LDER01000370.1"/>
</dbReference>
<protein>
    <submittedName>
        <fullName evidence="2">Uncharacterized protein</fullName>
    </submittedName>
</protein>
<reference evidence="2 4" key="2">
    <citation type="submission" date="2018-01" db="EMBL/GenBank/DDBJ databases">
        <title>Complete genome sequence of G25-42.</title>
        <authorList>
            <person name="Zheng Z."/>
            <person name="Sun M."/>
        </authorList>
    </citation>
    <scope>NUCLEOTIDE SEQUENCE [LARGE SCALE GENOMIC DNA]</scope>
    <source>
        <strain evidence="2 4">G25-42</strain>
    </source>
</reference>
<dbReference type="Proteomes" id="UP000225910">
    <property type="component" value="Unassembled WGS sequence"/>
</dbReference>
<evidence type="ECO:0000313" key="2">
    <source>
        <dbReference type="EMBL" id="RVU60755.1"/>
    </source>
</evidence>
<comment type="caution">
    <text evidence="2">The sequence shown here is derived from an EMBL/GenBank/DDBJ whole genome shotgun (WGS) entry which is preliminary data.</text>
</comment>